<dbReference type="AlphaFoldDB" id="A0A8S4PUJ1"/>
<organism evidence="2 3">
    <name type="scientific">Owenia fusiformis</name>
    <name type="common">Polychaete worm</name>
    <dbReference type="NCBI Taxonomy" id="6347"/>
    <lineage>
        <taxon>Eukaryota</taxon>
        <taxon>Metazoa</taxon>
        <taxon>Spiralia</taxon>
        <taxon>Lophotrochozoa</taxon>
        <taxon>Annelida</taxon>
        <taxon>Polychaeta</taxon>
        <taxon>Sedentaria</taxon>
        <taxon>Canalipalpata</taxon>
        <taxon>Sabellida</taxon>
        <taxon>Oweniida</taxon>
        <taxon>Oweniidae</taxon>
        <taxon>Owenia</taxon>
    </lineage>
</organism>
<dbReference type="Pfam" id="PF00646">
    <property type="entry name" value="F-box"/>
    <property type="match status" value="1"/>
</dbReference>
<name>A0A8S4PUJ1_OWEFU</name>
<dbReference type="InterPro" id="IPR032675">
    <property type="entry name" value="LRR_dom_sf"/>
</dbReference>
<dbReference type="Gene3D" id="3.80.10.10">
    <property type="entry name" value="Ribonuclease Inhibitor"/>
    <property type="match status" value="1"/>
</dbReference>
<feature type="non-terminal residue" evidence="2">
    <location>
        <position position="156"/>
    </location>
</feature>
<keyword evidence="3" id="KW-1185">Reference proteome</keyword>
<dbReference type="InterPro" id="IPR001810">
    <property type="entry name" value="F-box_dom"/>
</dbReference>
<proteinExistence type="predicted"/>
<dbReference type="EMBL" id="CAIIXF020000010">
    <property type="protein sequence ID" value="CAH1797779.1"/>
    <property type="molecule type" value="Genomic_DNA"/>
</dbReference>
<feature type="domain" description="F-box" evidence="1">
    <location>
        <begin position="24"/>
        <end position="72"/>
    </location>
</feature>
<evidence type="ECO:0000313" key="3">
    <source>
        <dbReference type="Proteomes" id="UP000749559"/>
    </source>
</evidence>
<sequence>RKYIIAHGPCPIEIYRISTFLSYFQNIVDLPDNVLLNIFQFFNVIELIRSFAFLHPRFSDIINNNSVLWKTVASDDQLTINKDNLHTILKHARCIEVFAISYPILHIPPAHIDFALTVQLLEAKKLQYLSLSGWPVSTLAFIESVKNTLETVELNF</sequence>
<dbReference type="InterPro" id="IPR036047">
    <property type="entry name" value="F-box-like_dom_sf"/>
</dbReference>
<dbReference type="Proteomes" id="UP000749559">
    <property type="component" value="Unassembled WGS sequence"/>
</dbReference>
<accession>A0A8S4PUJ1</accession>
<dbReference type="PROSITE" id="PS50181">
    <property type="entry name" value="FBOX"/>
    <property type="match status" value="1"/>
</dbReference>
<protein>
    <recommendedName>
        <fullName evidence="1">F-box domain-containing protein</fullName>
    </recommendedName>
</protein>
<dbReference type="SUPFAM" id="SSF81383">
    <property type="entry name" value="F-box domain"/>
    <property type="match status" value="1"/>
</dbReference>
<reference evidence="2" key="1">
    <citation type="submission" date="2022-03" db="EMBL/GenBank/DDBJ databases">
        <authorList>
            <person name="Martin C."/>
        </authorList>
    </citation>
    <scope>NUCLEOTIDE SEQUENCE</scope>
</reference>
<feature type="non-terminal residue" evidence="2">
    <location>
        <position position="1"/>
    </location>
</feature>
<comment type="caution">
    <text evidence="2">The sequence shown here is derived from an EMBL/GenBank/DDBJ whole genome shotgun (WGS) entry which is preliminary data.</text>
</comment>
<evidence type="ECO:0000313" key="2">
    <source>
        <dbReference type="EMBL" id="CAH1797779.1"/>
    </source>
</evidence>
<evidence type="ECO:0000259" key="1">
    <source>
        <dbReference type="PROSITE" id="PS50181"/>
    </source>
</evidence>
<gene>
    <name evidence="2" type="ORF">OFUS_LOCUS22005</name>
</gene>